<proteinExistence type="predicted"/>
<organism evidence="1 2">
    <name type="scientific">Polarella glacialis</name>
    <name type="common">Dinoflagellate</name>
    <dbReference type="NCBI Taxonomy" id="89957"/>
    <lineage>
        <taxon>Eukaryota</taxon>
        <taxon>Sar</taxon>
        <taxon>Alveolata</taxon>
        <taxon>Dinophyceae</taxon>
        <taxon>Suessiales</taxon>
        <taxon>Suessiaceae</taxon>
        <taxon>Polarella</taxon>
    </lineage>
</organism>
<sequence length="125" mass="14901">EPPACWDDNRYMSRRILRPARDAHHAQIELWHDYTLDMPVVVKRFSKRHHCFSQEEFQSQYPYDLEDPWQEFHVAQRLEQLEPQGMPGVLTFYGGSLEQKRGDLLLVSEWFPGGDLFTYVPSYLK</sequence>
<dbReference type="AlphaFoldDB" id="A0A813KR74"/>
<reference evidence="1" key="1">
    <citation type="submission" date="2021-02" db="EMBL/GenBank/DDBJ databases">
        <authorList>
            <person name="Dougan E. K."/>
            <person name="Rhodes N."/>
            <person name="Thang M."/>
            <person name="Chan C."/>
        </authorList>
    </citation>
    <scope>NUCLEOTIDE SEQUENCE</scope>
</reference>
<comment type="caution">
    <text evidence="1">The sequence shown here is derived from an EMBL/GenBank/DDBJ whole genome shotgun (WGS) entry which is preliminary data.</text>
</comment>
<dbReference type="InterPro" id="IPR011009">
    <property type="entry name" value="Kinase-like_dom_sf"/>
</dbReference>
<name>A0A813KR74_POLGL</name>
<evidence type="ECO:0000313" key="1">
    <source>
        <dbReference type="EMBL" id="CAE8713201.1"/>
    </source>
</evidence>
<dbReference type="EMBL" id="CAJNNW010032463">
    <property type="protein sequence ID" value="CAE8713201.1"/>
    <property type="molecule type" value="Genomic_DNA"/>
</dbReference>
<evidence type="ECO:0000313" key="2">
    <source>
        <dbReference type="Proteomes" id="UP000626109"/>
    </source>
</evidence>
<dbReference type="SUPFAM" id="SSF56112">
    <property type="entry name" value="Protein kinase-like (PK-like)"/>
    <property type="match status" value="1"/>
</dbReference>
<dbReference type="Proteomes" id="UP000626109">
    <property type="component" value="Unassembled WGS sequence"/>
</dbReference>
<protein>
    <recommendedName>
        <fullName evidence="3">Protein kinase domain-containing protein</fullName>
    </recommendedName>
</protein>
<evidence type="ECO:0008006" key="3">
    <source>
        <dbReference type="Google" id="ProtNLM"/>
    </source>
</evidence>
<feature type="non-terminal residue" evidence="1">
    <location>
        <position position="1"/>
    </location>
</feature>
<gene>
    <name evidence="1" type="ORF">PGLA2088_LOCUS37392</name>
</gene>
<accession>A0A813KR74</accession>